<evidence type="ECO:0000313" key="1">
    <source>
        <dbReference type="EMBL" id="ASQ45723.1"/>
    </source>
</evidence>
<protein>
    <recommendedName>
        <fullName evidence="3">Transposase</fullName>
    </recommendedName>
</protein>
<name>A0A222P1K3_9GAMM</name>
<reference evidence="2" key="1">
    <citation type="submission" date="2016-07" db="EMBL/GenBank/DDBJ databases">
        <authorList>
            <person name="Florea S."/>
            <person name="Webb J.S."/>
            <person name="Jaromczyk J."/>
            <person name="Schardl C.L."/>
        </authorList>
    </citation>
    <scope>NUCLEOTIDE SEQUENCE [LARGE SCALE GENOMIC DNA]</scope>
    <source>
        <strain evidence="2">CDC-D5610</strain>
    </source>
</reference>
<dbReference type="Proteomes" id="UP000201728">
    <property type="component" value="Chromosome"/>
</dbReference>
<sequence>MPLYNNFVGVDIGKFSFVVAVANARLKPLVTGGLDQLA</sequence>
<organism evidence="1 2">
    <name type="scientific">Legionella clemsonensis</name>
    <dbReference type="NCBI Taxonomy" id="1867846"/>
    <lineage>
        <taxon>Bacteria</taxon>
        <taxon>Pseudomonadati</taxon>
        <taxon>Pseudomonadota</taxon>
        <taxon>Gammaproteobacteria</taxon>
        <taxon>Legionellales</taxon>
        <taxon>Legionellaceae</taxon>
        <taxon>Legionella</taxon>
    </lineage>
</organism>
<dbReference type="KEGG" id="lcd:clem_05840"/>
<accession>A0A222P1K3</accession>
<evidence type="ECO:0008006" key="3">
    <source>
        <dbReference type="Google" id="ProtNLM"/>
    </source>
</evidence>
<dbReference type="EMBL" id="CP016397">
    <property type="protein sequence ID" value="ASQ45723.1"/>
    <property type="molecule type" value="Genomic_DNA"/>
</dbReference>
<keyword evidence="2" id="KW-1185">Reference proteome</keyword>
<evidence type="ECO:0000313" key="2">
    <source>
        <dbReference type="Proteomes" id="UP000201728"/>
    </source>
</evidence>
<dbReference type="AlphaFoldDB" id="A0A222P1K3"/>
<gene>
    <name evidence="1" type="ORF">clem_05840</name>
</gene>
<proteinExistence type="predicted"/>